<dbReference type="InterPro" id="IPR055170">
    <property type="entry name" value="GFO_IDH_MocA-like_dom"/>
</dbReference>
<dbReference type="InterPro" id="IPR036291">
    <property type="entry name" value="NAD(P)-bd_dom_sf"/>
</dbReference>
<dbReference type="PANTHER" id="PTHR43708:SF8">
    <property type="entry name" value="OXIDOREDUCTASE"/>
    <property type="match status" value="1"/>
</dbReference>
<evidence type="ECO:0000259" key="2">
    <source>
        <dbReference type="Pfam" id="PF01408"/>
    </source>
</evidence>
<dbReference type="Pfam" id="PF22725">
    <property type="entry name" value="GFO_IDH_MocA_C3"/>
    <property type="match status" value="1"/>
</dbReference>
<evidence type="ECO:0000313" key="5">
    <source>
        <dbReference type="Proteomes" id="UP001596028"/>
    </source>
</evidence>
<dbReference type="SUPFAM" id="SSF51735">
    <property type="entry name" value="NAD(P)-binding Rossmann-fold domains"/>
    <property type="match status" value="1"/>
</dbReference>
<evidence type="ECO:0000313" key="4">
    <source>
        <dbReference type="EMBL" id="MFC4597227.1"/>
    </source>
</evidence>
<evidence type="ECO:0000259" key="3">
    <source>
        <dbReference type="Pfam" id="PF22725"/>
    </source>
</evidence>
<feature type="region of interest" description="Disordered" evidence="1">
    <location>
        <begin position="341"/>
        <end position="363"/>
    </location>
</feature>
<organism evidence="4 5">
    <name type="scientific">Cohnella hongkongensis</name>
    <dbReference type="NCBI Taxonomy" id="178337"/>
    <lineage>
        <taxon>Bacteria</taxon>
        <taxon>Bacillati</taxon>
        <taxon>Bacillota</taxon>
        <taxon>Bacilli</taxon>
        <taxon>Bacillales</taxon>
        <taxon>Paenibacillaceae</taxon>
        <taxon>Cohnella</taxon>
    </lineage>
</organism>
<keyword evidence="5" id="KW-1185">Reference proteome</keyword>
<feature type="domain" description="GFO/IDH/MocA-like oxidoreductase" evidence="3">
    <location>
        <begin position="132"/>
        <end position="266"/>
    </location>
</feature>
<dbReference type="SUPFAM" id="SSF55347">
    <property type="entry name" value="Glyceraldehyde-3-phosphate dehydrogenase-like, C-terminal domain"/>
    <property type="match status" value="1"/>
</dbReference>
<dbReference type="Pfam" id="PF01408">
    <property type="entry name" value="GFO_IDH_MocA"/>
    <property type="match status" value="1"/>
</dbReference>
<protein>
    <submittedName>
        <fullName evidence="4">Gfo/Idh/MocA family protein</fullName>
    </submittedName>
</protein>
<proteinExistence type="predicted"/>
<dbReference type="InterPro" id="IPR051317">
    <property type="entry name" value="Gfo/Idh/MocA_oxidoreduct"/>
</dbReference>
<sequence>MWRVGLIGTGYWSANHLTAWRRIPGVHVAALCNRSRGKLEQRGLEFGIPPEHLYTDLEAFLQRDDLQIIDIATGPETHLDLVTRAARAGKHIMCQKPFAMSPEEAEEMVRVVRECGVRLMVTENWRWLQPNQLIKKVLDEGTLGRVRVCRYIHTDYYTPRMAPGTPLPQPFFREMPRLLFYEMGAHWFDTLRFFFGDPKRLYAETLRISPHIAGEDSGIVTLGYDDAYVIMDMSWATRRELDGPPGEPVRAEHREQIAIEGDRGTLKLYAGGRIALIDAGGVETTLAERTELDHAESHYRLQSHFIDCLNSGQPFQTSGEDNLKTLSLIFSVYRSAERREAVHDPAGAFRPKRAEGTDVAQPG</sequence>
<reference evidence="5" key="1">
    <citation type="journal article" date="2019" name="Int. J. Syst. Evol. Microbiol.">
        <title>The Global Catalogue of Microorganisms (GCM) 10K type strain sequencing project: providing services to taxonomists for standard genome sequencing and annotation.</title>
        <authorList>
            <consortium name="The Broad Institute Genomics Platform"/>
            <consortium name="The Broad Institute Genome Sequencing Center for Infectious Disease"/>
            <person name="Wu L."/>
            <person name="Ma J."/>
        </authorList>
    </citation>
    <scope>NUCLEOTIDE SEQUENCE [LARGE SCALE GENOMIC DNA]</scope>
    <source>
        <strain evidence="5">CCUG 49571</strain>
    </source>
</reference>
<dbReference type="Gene3D" id="3.30.360.10">
    <property type="entry name" value="Dihydrodipicolinate Reductase, domain 2"/>
    <property type="match status" value="1"/>
</dbReference>
<gene>
    <name evidence="4" type="ORF">ACFO3S_03150</name>
</gene>
<evidence type="ECO:0000256" key="1">
    <source>
        <dbReference type="SAM" id="MobiDB-lite"/>
    </source>
</evidence>
<dbReference type="InterPro" id="IPR000683">
    <property type="entry name" value="Gfo/Idh/MocA-like_OxRdtase_N"/>
</dbReference>
<dbReference type="Proteomes" id="UP001596028">
    <property type="component" value="Unassembled WGS sequence"/>
</dbReference>
<dbReference type="EMBL" id="JBHSEP010000001">
    <property type="protein sequence ID" value="MFC4597227.1"/>
    <property type="molecule type" value="Genomic_DNA"/>
</dbReference>
<dbReference type="PANTHER" id="PTHR43708">
    <property type="entry name" value="CONSERVED EXPRESSED OXIDOREDUCTASE (EUROFUNG)"/>
    <property type="match status" value="1"/>
</dbReference>
<dbReference type="Gene3D" id="3.40.50.720">
    <property type="entry name" value="NAD(P)-binding Rossmann-like Domain"/>
    <property type="match status" value="1"/>
</dbReference>
<name>A0ABV9F5M2_9BACL</name>
<dbReference type="RefSeq" id="WP_378092112.1">
    <property type="nucleotide sequence ID" value="NZ_JBHSEP010000001.1"/>
</dbReference>
<feature type="domain" description="Gfo/Idh/MocA-like oxidoreductase N-terminal" evidence="2">
    <location>
        <begin position="3"/>
        <end position="122"/>
    </location>
</feature>
<comment type="caution">
    <text evidence="4">The sequence shown here is derived from an EMBL/GenBank/DDBJ whole genome shotgun (WGS) entry which is preliminary data.</text>
</comment>
<accession>A0ABV9F5M2</accession>